<dbReference type="InterPro" id="IPR013324">
    <property type="entry name" value="RNA_pol_sigma_r3/r4-like"/>
</dbReference>
<name>A0ABQ1JWV3_9PROT</name>
<gene>
    <name evidence="7" type="primary">sigU</name>
    <name evidence="7" type="ORF">GCM10011503_30510</name>
</gene>
<dbReference type="InterPro" id="IPR014284">
    <property type="entry name" value="RNA_pol_sigma-70_dom"/>
</dbReference>
<dbReference type="InterPro" id="IPR013249">
    <property type="entry name" value="RNA_pol_sigma70_r4_t2"/>
</dbReference>
<evidence type="ECO:0000256" key="2">
    <source>
        <dbReference type="ARBA" id="ARBA00023015"/>
    </source>
</evidence>
<dbReference type="InterPro" id="IPR013325">
    <property type="entry name" value="RNA_pol_sigma_r2"/>
</dbReference>
<evidence type="ECO:0000256" key="3">
    <source>
        <dbReference type="ARBA" id="ARBA00023082"/>
    </source>
</evidence>
<dbReference type="CDD" id="cd06171">
    <property type="entry name" value="Sigma70_r4"/>
    <property type="match status" value="1"/>
</dbReference>
<dbReference type="PANTHER" id="PTHR43133">
    <property type="entry name" value="RNA POLYMERASE ECF-TYPE SIGMA FACTO"/>
    <property type="match status" value="1"/>
</dbReference>
<evidence type="ECO:0000256" key="4">
    <source>
        <dbReference type="ARBA" id="ARBA00023163"/>
    </source>
</evidence>
<accession>A0ABQ1JWV3</accession>
<evidence type="ECO:0000256" key="1">
    <source>
        <dbReference type="ARBA" id="ARBA00010641"/>
    </source>
</evidence>
<protein>
    <submittedName>
        <fullName evidence="7">DNA-directed RNA polymerase sigma-70 factor</fullName>
    </submittedName>
</protein>
<dbReference type="RefSeq" id="WP_198943746.1">
    <property type="nucleotide sequence ID" value="NZ_BMKF01000003.1"/>
</dbReference>
<evidence type="ECO:0000313" key="7">
    <source>
        <dbReference type="EMBL" id="GGB79654.1"/>
    </source>
</evidence>
<dbReference type="InterPro" id="IPR039425">
    <property type="entry name" value="RNA_pol_sigma-70-like"/>
</dbReference>
<sequence>MAERKQGELSFVDRLEALIPEMRAFARGLCKDAVLADDLVQDACLRAWSSVDSFDPEQSMRPWVFRILRNEYYMMLRRAWRNVNMEPDFAENALIQEGVQEIHQDFSRMEQIIYSLPDNQRDALLLVLAAGMTYEEAGEICGCSAGTIKSRVSRARETVVARFESREKSLRCVEGGRQQGMTELLSRIDRLTASMAAVA</sequence>
<dbReference type="Pfam" id="PF04542">
    <property type="entry name" value="Sigma70_r2"/>
    <property type="match status" value="1"/>
</dbReference>
<dbReference type="NCBIfam" id="TIGR02937">
    <property type="entry name" value="sigma70-ECF"/>
    <property type="match status" value="1"/>
</dbReference>
<dbReference type="SUPFAM" id="SSF88659">
    <property type="entry name" value="Sigma3 and sigma4 domains of RNA polymerase sigma factors"/>
    <property type="match status" value="1"/>
</dbReference>
<keyword evidence="4" id="KW-0804">Transcription</keyword>
<feature type="domain" description="RNA polymerase sigma factor 70 region 4 type 2" evidence="6">
    <location>
        <begin position="110"/>
        <end position="158"/>
    </location>
</feature>
<keyword evidence="3" id="KW-0731">Sigma factor</keyword>
<comment type="similarity">
    <text evidence="1">Belongs to the sigma-70 factor family. ECF subfamily.</text>
</comment>
<dbReference type="Gene3D" id="1.10.10.10">
    <property type="entry name" value="Winged helix-like DNA-binding domain superfamily/Winged helix DNA-binding domain"/>
    <property type="match status" value="1"/>
</dbReference>
<keyword evidence="2" id="KW-0805">Transcription regulation</keyword>
<proteinExistence type="inferred from homology"/>
<reference evidence="8" key="1">
    <citation type="journal article" date="2019" name="Int. J. Syst. Evol. Microbiol.">
        <title>The Global Catalogue of Microorganisms (GCM) 10K type strain sequencing project: providing services to taxonomists for standard genome sequencing and annotation.</title>
        <authorList>
            <consortium name="The Broad Institute Genomics Platform"/>
            <consortium name="The Broad Institute Genome Sequencing Center for Infectious Disease"/>
            <person name="Wu L."/>
            <person name="Ma J."/>
        </authorList>
    </citation>
    <scope>NUCLEOTIDE SEQUENCE [LARGE SCALE GENOMIC DNA]</scope>
    <source>
        <strain evidence="8">CGMCC 1.15928</strain>
    </source>
</reference>
<evidence type="ECO:0000259" key="6">
    <source>
        <dbReference type="Pfam" id="PF08281"/>
    </source>
</evidence>
<dbReference type="InterPro" id="IPR036388">
    <property type="entry name" value="WH-like_DNA-bd_sf"/>
</dbReference>
<dbReference type="SUPFAM" id="SSF88946">
    <property type="entry name" value="Sigma2 domain of RNA polymerase sigma factors"/>
    <property type="match status" value="1"/>
</dbReference>
<keyword evidence="7" id="KW-0240">DNA-directed RNA polymerase</keyword>
<comment type="caution">
    <text evidence="7">The sequence shown here is derived from an EMBL/GenBank/DDBJ whole genome shotgun (WGS) entry which is preliminary data.</text>
</comment>
<dbReference type="InterPro" id="IPR007627">
    <property type="entry name" value="RNA_pol_sigma70_r2"/>
</dbReference>
<dbReference type="Pfam" id="PF08281">
    <property type="entry name" value="Sigma70_r4_2"/>
    <property type="match status" value="1"/>
</dbReference>
<dbReference type="GO" id="GO:0000428">
    <property type="term" value="C:DNA-directed RNA polymerase complex"/>
    <property type="evidence" value="ECO:0007669"/>
    <property type="project" value="UniProtKB-KW"/>
</dbReference>
<dbReference type="Gene3D" id="1.10.1740.10">
    <property type="match status" value="1"/>
</dbReference>
<dbReference type="EMBL" id="BMKF01000003">
    <property type="protein sequence ID" value="GGB79654.1"/>
    <property type="molecule type" value="Genomic_DNA"/>
</dbReference>
<feature type="domain" description="RNA polymerase sigma-70 region 2" evidence="5">
    <location>
        <begin position="16"/>
        <end position="81"/>
    </location>
</feature>
<organism evidence="7 8">
    <name type="scientific">Henriciella pelagia</name>
    <dbReference type="NCBI Taxonomy" id="1977912"/>
    <lineage>
        <taxon>Bacteria</taxon>
        <taxon>Pseudomonadati</taxon>
        <taxon>Pseudomonadota</taxon>
        <taxon>Alphaproteobacteria</taxon>
        <taxon>Hyphomonadales</taxon>
        <taxon>Hyphomonadaceae</taxon>
        <taxon>Henriciella</taxon>
    </lineage>
</organism>
<evidence type="ECO:0000259" key="5">
    <source>
        <dbReference type="Pfam" id="PF04542"/>
    </source>
</evidence>
<evidence type="ECO:0000313" key="8">
    <source>
        <dbReference type="Proteomes" id="UP000628854"/>
    </source>
</evidence>
<dbReference type="PANTHER" id="PTHR43133:SF25">
    <property type="entry name" value="RNA POLYMERASE SIGMA FACTOR RFAY-RELATED"/>
    <property type="match status" value="1"/>
</dbReference>
<dbReference type="Proteomes" id="UP000628854">
    <property type="component" value="Unassembled WGS sequence"/>
</dbReference>
<keyword evidence="8" id="KW-1185">Reference proteome</keyword>